<keyword evidence="4" id="KW-1185">Reference proteome</keyword>
<evidence type="ECO:0000313" key="1">
    <source>
        <dbReference type="EMBL" id="GAQ09242.1"/>
    </source>
</evidence>
<reference evidence="1 3" key="1">
    <citation type="submission" date="2015-11" db="EMBL/GenBank/DDBJ databases">
        <title>Aspergillus lentulus strain IFM 54703T.</title>
        <authorList>
            <person name="Kusuya Y."/>
            <person name="Sakai K."/>
            <person name="Kamei K."/>
            <person name="Takahashi H."/>
            <person name="Yaguchi T."/>
        </authorList>
    </citation>
    <scope>NUCLEOTIDE SEQUENCE [LARGE SCALE GENOMIC DNA]</scope>
    <source>
        <strain evidence="1 3">IFM 54703</strain>
    </source>
</reference>
<dbReference type="AlphaFoldDB" id="A0AAN4PMU2"/>
<evidence type="ECO:0000313" key="3">
    <source>
        <dbReference type="Proteomes" id="UP000051487"/>
    </source>
</evidence>
<dbReference type="Proteomes" id="UP000465220">
    <property type="component" value="Unassembled WGS sequence"/>
</dbReference>
<comment type="caution">
    <text evidence="1">The sequence shown here is derived from an EMBL/GenBank/DDBJ whole genome shotgun (WGS) entry which is preliminary data.</text>
</comment>
<evidence type="ECO:0000313" key="2">
    <source>
        <dbReference type="EMBL" id="GFF64670.1"/>
    </source>
</evidence>
<dbReference type="EMBL" id="BLKI01000005">
    <property type="protein sequence ID" value="GFF64670.1"/>
    <property type="molecule type" value="Genomic_DNA"/>
</dbReference>
<evidence type="ECO:0000313" key="4">
    <source>
        <dbReference type="Proteomes" id="UP000465220"/>
    </source>
</evidence>
<dbReference type="Proteomes" id="UP000051487">
    <property type="component" value="Unassembled WGS sequence"/>
</dbReference>
<name>A0AAN4PMU2_ASPLE</name>
<reference evidence="2 4" key="2">
    <citation type="submission" date="2020-01" db="EMBL/GenBank/DDBJ databases">
        <title>Draft genome sequence of Aspergillus lentulus IFM 60648.</title>
        <authorList>
            <person name="Takahashi H."/>
            <person name="Yaguchi T."/>
        </authorList>
    </citation>
    <scope>NUCLEOTIDE SEQUENCE [LARGE SCALE GENOMIC DNA]</scope>
    <source>
        <strain evidence="2 4">IFM 60648</strain>
    </source>
</reference>
<organism evidence="1 3">
    <name type="scientific">Aspergillus lentulus</name>
    <dbReference type="NCBI Taxonomy" id="293939"/>
    <lineage>
        <taxon>Eukaryota</taxon>
        <taxon>Fungi</taxon>
        <taxon>Dikarya</taxon>
        <taxon>Ascomycota</taxon>
        <taxon>Pezizomycotina</taxon>
        <taxon>Eurotiomycetes</taxon>
        <taxon>Eurotiomycetidae</taxon>
        <taxon>Eurotiales</taxon>
        <taxon>Aspergillaceae</taxon>
        <taxon>Aspergillus</taxon>
        <taxon>Aspergillus subgen. Fumigati</taxon>
    </lineage>
</organism>
<gene>
    <name evidence="1" type="ORF">ALT_6563</name>
    <name evidence="2" type="ORF">IFM60648_01345</name>
</gene>
<proteinExistence type="predicted"/>
<sequence length="69" mass="7191">MLCLESRDRLVDSCPDGLGRVAFIADHAAKSSGQMGVEPLGGFLACLVQTLAPRTLRVQHKLVAGADAG</sequence>
<dbReference type="EMBL" id="BCLY01000012">
    <property type="protein sequence ID" value="GAQ09242.1"/>
    <property type="molecule type" value="Genomic_DNA"/>
</dbReference>
<protein>
    <submittedName>
        <fullName evidence="1">Uncharacterized protein</fullName>
    </submittedName>
</protein>
<accession>A0AAN4PMU2</accession>